<evidence type="ECO:0000313" key="1">
    <source>
        <dbReference type="EMBL" id="KAB2333825.1"/>
    </source>
</evidence>
<reference evidence="1 2" key="1">
    <citation type="journal article" date="2014" name="Arch. Microbiol.">
        <title>Bacillus mesophilum sp. nov., strain IITR-54T, a novel 4-chlorobiphenyl dechlorinating bacterium.</title>
        <authorList>
            <person name="Manickam N."/>
            <person name="Singh N.K."/>
            <person name="Bajaj A."/>
            <person name="Kumar R.M."/>
            <person name="Kaur G."/>
            <person name="Kaur N."/>
            <person name="Bala M."/>
            <person name="Kumar A."/>
            <person name="Mayilraj S."/>
        </authorList>
    </citation>
    <scope>NUCLEOTIDE SEQUENCE [LARGE SCALE GENOMIC DNA]</scope>
    <source>
        <strain evidence="1 2">IITR-54</strain>
    </source>
</reference>
<dbReference type="InterPro" id="IPR052022">
    <property type="entry name" value="26kDa_periplasmic_antigen"/>
</dbReference>
<dbReference type="InterPro" id="IPR007497">
    <property type="entry name" value="SIMPL/DUF541"/>
</dbReference>
<dbReference type="AlphaFoldDB" id="A0A7V7RN15"/>
<gene>
    <name evidence="1" type="ORF">F7732_06995</name>
</gene>
<dbReference type="EMBL" id="WBOT01000002">
    <property type="protein sequence ID" value="KAB2333825.1"/>
    <property type="molecule type" value="Genomic_DNA"/>
</dbReference>
<dbReference type="PANTHER" id="PTHR34387">
    <property type="entry name" value="SLR1258 PROTEIN"/>
    <property type="match status" value="1"/>
</dbReference>
<dbReference type="PANTHER" id="PTHR34387:SF1">
    <property type="entry name" value="PERIPLASMIC IMMUNOGENIC PROTEIN"/>
    <property type="match status" value="1"/>
</dbReference>
<dbReference type="Pfam" id="PF04402">
    <property type="entry name" value="SIMPL"/>
    <property type="match status" value="1"/>
</dbReference>
<dbReference type="GO" id="GO:0006974">
    <property type="term" value="P:DNA damage response"/>
    <property type="evidence" value="ECO:0007669"/>
    <property type="project" value="TreeGrafter"/>
</dbReference>
<name>A0A7V7RN15_9BACI</name>
<keyword evidence="2" id="KW-1185">Reference proteome</keyword>
<accession>A0A7V7RN15</accession>
<sequence>MSNAVTQAEEEILRIRRYSLKGNEDISLNKIDKTNNNHKWRRERMVYGQSFYRETGHSASKKRITVVGVGEWKIQPTEAQIQLGVREEQKTLNEAQALSTSKVTRIIKGLREQGIPEEQIQTASYQVFPVYDYHEGTQVLRGYQVEHLLQITVKELEKTGEVVDTAVQNGANLVNSILFTSSPPNAYKQQALSIAVFNALEKAEAIARSMGVQLNKTPLRVSEQFHTDGITPFSSTALMAKAEAVPIQPGELTIKSSIIAEFSYYS</sequence>
<evidence type="ECO:0000313" key="2">
    <source>
        <dbReference type="Proteomes" id="UP000441354"/>
    </source>
</evidence>
<dbReference type="Gene3D" id="3.30.70.2970">
    <property type="entry name" value="Protein of unknown function (DUF541), domain 2"/>
    <property type="match status" value="1"/>
</dbReference>
<organism evidence="1 2">
    <name type="scientific">Bacillus mesophilum</name>
    <dbReference type="NCBI Taxonomy" id="1071718"/>
    <lineage>
        <taxon>Bacteria</taxon>
        <taxon>Bacillati</taxon>
        <taxon>Bacillota</taxon>
        <taxon>Bacilli</taxon>
        <taxon>Bacillales</taxon>
        <taxon>Bacillaceae</taxon>
        <taxon>Bacillus</taxon>
    </lineage>
</organism>
<protein>
    <submittedName>
        <fullName evidence="1">DUF541 domain-containing protein</fullName>
    </submittedName>
</protein>
<proteinExistence type="predicted"/>
<dbReference type="Gene3D" id="3.30.110.170">
    <property type="entry name" value="Protein of unknown function (DUF541), domain 1"/>
    <property type="match status" value="1"/>
</dbReference>
<comment type="caution">
    <text evidence="1">The sequence shown here is derived from an EMBL/GenBank/DDBJ whole genome shotgun (WGS) entry which is preliminary data.</text>
</comment>
<dbReference type="Proteomes" id="UP000441354">
    <property type="component" value="Unassembled WGS sequence"/>
</dbReference>